<dbReference type="GO" id="GO:0003723">
    <property type="term" value="F:RNA binding"/>
    <property type="evidence" value="ECO:0007669"/>
    <property type="project" value="UniProtKB-KW"/>
</dbReference>
<dbReference type="RefSeq" id="WP_091790967.1">
    <property type="nucleotide sequence ID" value="NZ_FNAF01000001.1"/>
</dbReference>
<dbReference type="STRING" id="2741.SAMN04489866_101291"/>
<sequence length="247" mass="28511">MSDEVKLRRLQDLMHQAQKTWQPVITDFMPREQAEDFLPMLRQTDLYTRLWGGWEGAERVRLAFSMLEDITDEDFNIQLMALDGPVKYLKADHRDYLGAILSLGFTRDKMGDILVRDGGCEFFIDADLTSYLALADLRVRHVPVQIKPRDLSTWLAPEVKTETVEIIVPGMRLDAVMAKAFHLSRRQCNELIEAGRVRINHDVEWRSHQLLQPGDLLAVRGQGRIRIGEITGVTKKDNRKLLIELYL</sequence>
<dbReference type="Pfam" id="PF01479">
    <property type="entry name" value="S4"/>
    <property type="match status" value="1"/>
</dbReference>
<keyword evidence="4" id="KW-1185">Reference proteome</keyword>
<gene>
    <name evidence="3" type="ORF">SAMN04489866_101291</name>
</gene>
<evidence type="ECO:0000313" key="3">
    <source>
        <dbReference type="EMBL" id="SDD14432.1"/>
    </source>
</evidence>
<dbReference type="SMART" id="SM00363">
    <property type="entry name" value="S4"/>
    <property type="match status" value="1"/>
</dbReference>
<dbReference type="InterPro" id="IPR040591">
    <property type="entry name" value="RqcP2_RBD"/>
</dbReference>
<feature type="domain" description="RNA-binding S4" evidence="2">
    <location>
        <begin position="171"/>
        <end position="231"/>
    </location>
</feature>
<dbReference type="Gene3D" id="3.10.290.10">
    <property type="entry name" value="RNA-binding S4 domain"/>
    <property type="match status" value="1"/>
</dbReference>
<name>A0A1G6SC05_PEPNI</name>
<dbReference type="Gene3D" id="3.30.1370.160">
    <property type="match status" value="1"/>
</dbReference>
<dbReference type="CDD" id="cd00165">
    <property type="entry name" value="S4"/>
    <property type="match status" value="1"/>
</dbReference>
<keyword evidence="1" id="KW-0694">RNA-binding</keyword>
<accession>A0A1G6SC05</accession>
<dbReference type="InterPro" id="IPR036986">
    <property type="entry name" value="S4_RNA-bd_sf"/>
</dbReference>
<organism evidence="3 4">
    <name type="scientific">Peptococcus niger</name>
    <dbReference type="NCBI Taxonomy" id="2741"/>
    <lineage>
        <taxon>Bacteria</taxon>
        <taxon>Bacillati</taxon>
        <taxon>Bacillota</taxon>
        <taxon>Clostridia</taxon>
        <taxon>Eubacteriales</taxon>
        <taxon>Peptococcaceae</taxon>
        <taxon>Peptococcus</taxon>
    </lineage>
</organism>
<dbReference type="SUPFAM" id="SSF55174">
    <property type="entry name" value="Alpha-L RNA-binding motif"/>
    <property type="match status" value="1"/>
</dbReference>
<evidence type="ECO:0000259" key="2">
    <source>
        <dbReference type="SMART" id="SM00363"/>
    </source>
</evidence>
<dbReference type="AlphaFoldDB" id="A0A1G6SC05"/>
<reference evidence="3 4" key="1">
    <citation type="submission" date="2016-10" db="EMBL/GenBank/DDBJ databases">
        <authorList>
            <person name="de Groot N.N."/>
        </authorList>
    </citation>
    <scope>NUCLEOTIDE SEQUENCE [LARGE SCALE GENOMIC DNA]</scope>
    <source>
        <strain evidence="3 4">DSM 20475</strain>
    </source>
</reference>
<dbReference type="InterPro" id="IPR002942">
    <property type="entry name" value="S4_RNA-bd"/>
</dbReference>
<dbReference type="InterPro" id="IPR012677">
    <property type="entry name" value="Nucleotide-bd_a/b_plait_sf"/>
</dbReference>
<dbReference type="PROSITE" id="PS50889">
    <property type="entry name" value="S4"/>
    <property type="match status" value="1"/>
</dbReference>
<dbReference type="Gene3D" id="3.30.70.330">
    <property type="match status" value="1"/>
</dbReference>
<proteinExistence type="predicted"/>
<dbReference type="OrthoDB" id="9812787at2"/>
<dbReference type="Proteomes" id="UP000198995">
    <property type="component" value="Unassembled WGS sequence"/>
</dbReference>
<dbReference type="Pfam" id="PF17774">
    <property type="entry name" value="YlmH_RBD"/>
    <property type="match status" value="1"/>
</dbReference>
<protein>
    <submittedName>
        <fullName evidence="3">RNA-binding protein YlmH, contains S4-like domain</fullName>
    </submittedName>
</protein>
<evidence type="ECO:0000313" key="4">
    <source>
        <dbReference type="Proteomes" id="UP000198995"/>
    </source>
</evidence>
<evidence type="ECO:0000256" key="1">
    <source>
        <dbReference type="PROSITE-ProRule" id="PRU00182"/>
    </source>
</evidence>
<dbReference type="EMBL" id="FNAF01000001">
    <property type="protein sequence ID" value="SDD14432.1"/>
    <property type="molecule type" value="Genomic_DNA"/>
</dbReference>